<protein>
    <recommendedName>
        <fullName evidence="1">Glucosidase 2 subunit beta</fullName>
    </recommendedName>
</protein>
<dbReference type="Gene3D" id="2.70.130.10">
    <property type="entry name" value="Mannose-6-phosphate receptor binding domain"/>
    <property type="match status" value="1"/>
</dbReference>
<evidence type="ECO:0000256" key="2">
    <source>
        <dbReference type="ARBA" id="ARBA00022729"/>
    </source>
</evidence>
<dbReference type="PANTHER" id="PTHR12630:SF1">
    <property type="entry name" value="GLUCOSIDASE 2 SUBUNIT BETA"/>
    <property type="match status" value="1"/>
</dbReference>
<evidence type="ECO:0000256" key="1">
    <source>
        <dbReference type="ARBA" id="ARBA00022387"/>
    </source>
</evidence>
<dbReference type="Pfam" id="PF12999">
    <property type="entry name" value="PRKCSH-like"/>
    <property type="match status" value="2"/>
</dbReference>
<gene>
    <name evidence="9" type="ORF">K489DRAFT_323002</name>
</gene>
<feature type="coiled-coil region" evidence="5">
    <location>
        <begin position="166"/>
        <end position="218"/>
    </location>
</feature>
<evidence type="ECO:0000256" key="5">
    <source>
        <dbReference type="SAM" id="Coils"/>
    </source>
</evidence>
<dbReference type="GO" id="GO:0006491">
    <property type="term" value="P:N-glycan processing"/>
    <property type="evidence" value="ECO:0007669"/>
    <property type="project" value="TreeGrafter"/>
</dbReference>
<evidence type="ECO:0000313" key="9">
    <source>
        <dbReference type="RefSeq" id="XP_033458008.1"/>
    </source>
</evidence>
<evidence type="ECO:0000256" key="3">
    <source>
        <dbReference type="ARBA" id="ARBA00022824"/>
    </source>
</evidence>
<dbReference type="OrthoDB" id="28322at2759"/>
<feature type="chain" id="PRO_5027039066" description="Glucosidase 2 subunit beta" evidence="6">
    <location>
        <begin position="20"/>
        <end position="570"/>
    </location>
</feature>
<keyword evidence="8" id="KW-1185">Reference proteome</keyword>
<evidence type="ECO:0000256" key="4">
    <source>
        <dbReference type="ARBA" id="ARBA00023157"/>
    </source>
</evidence>
<evidence type="ECO:0000256" key="6">
    <source>
        <dbReference type="SAM" id="SignalP"/>
    </source>
</evidence>
<keyword evidence="4" id="KW-1015">Disulfide bond</keyword>
<dbReference type="InterPro" id="IPR044865">
    <property type="entry name" value="MRH_dom"/>
</dbReference>
<feature type="coiled-coil region" evidence="5">
    <location>
        <begin position="396"/>
        <end position="423"/>
    </location>
</feature>
<dbReference type="GeneID" id="54359466"/>
<keyword evidence="5" id="KW-0175">Coiled coil</keyword>
<dbReference type="SUPFAM" id="SSF50911">
    <property type="entry name" value="Mannose 6-phosphate receptor domain"/>
    <property type="match status" value="1"/>
</dbReference>
<dbReference type="PROSITE" id="PS51914">
    <property type="entry name" value="MRH"/>
    <property type="match status" value="1"/>
</dbReference>
<dbReference type="RefSeq" id="XP_033458008.1">
    <property type="nucleotide sequence ID" value="XM_033601666.1"/>
</dbReference>
<dbReference type="Proteomes" id="UP000504637">
    <property type="component" value="Unplaced"/>
</dbReference>
<dbReference type="InterPro" id="IPR036607">
    <property type="entry name" value="PRKCSH"/>
</dbReference>
<organism evidence="9">
    <name type="scientific">Dissoconium aciculare CBS 342.82</name>
    <dbReference type="NCBI Taxonomy" id="1314786"/>
    <lineage>
        <taxon>Eukaryota</taxon>
        <taxon>Fungi</taxon>
        <taxon>Dikarya</taxon>
        <taxon>Ascomycota</taxon>
        <taxon>Pezizomycotina</taxon>
        <taxon>Dothideomycetes</taxon>
        <taxon>Dothideomycetidae</taxon>
        <taxon>Mycosphaerellales</taxon>
        <taxon>Dissoconiaceae</taxon>
        <taxon>Dissoconium</taxon>
    </lineage>
</organism>
<reference evidence="9" key="2">
    <citation type="submission" date="2020-04" db="EMBL/GenBank/DDBJ databases">
        <authorList>
            <consortium name="NCBI Genome Project"/>
        </authorList>
    </citation>
    <scope>NUCLEOTIDE SEQUENCE</scope>
    <source>
        <strain evidence="9">CBS 342.82</strain>
    </source>
</reference>
<dbReference type="PANTHER" id="PTHR12630">
    <property type="entry name" value="N-LINKED OLIGOSACCHARIDE PROCESSING"/>
    <property type="match status" value="1"/>
</dbReference>
<dbReference type="InterPro" id="IPR009011">
    <property type="entry name" value="Man6P_isomerase_rcpt-bd_dom_sf"/>
</dbReference>
<dbReference type="AlphaFoldDB" id="A0A6J3M222"/>
<evidence type="ECO:0000259" key="7">
    <source>
        <dbReference type="PROSITE" id="PS51914"/>
    </source>
</evidence>
<reference evidence="9" key="3">
    <citation type="submission" date="2025-08" db="UniProtKB">
        <authorList>
            <consortium name="RefSeq"/>
        </authorList>
    </citation>
    <scope>IDENTIFICATION</scope>
    <source>
        <strain evidence="9">CBS 342.82</strain>
    </source>
</reference>
<reference evidence="9" key="1">
    <citation type="submission" date="2020-01" db="EMBL/GenBank/DDBJ databases">
        <authorList>
            <consortium name="DOE Joint Genome Institute"/>
            <person name="Haridas S."/>
            <person name="Albert R."/>
            <person name="Binder M."/>
            <person name="Bloem J."/>
            <person name="Labutti K."/>
            <person name="Salamov A."/>
            <person name="Andreopoulos B."/>
            <person name="Baker S.E."/>
            <person name="Barry K."/>
            <person name="Bills G."/>
            <person name="Bluhm B.H."/>
            <person name="Cannon C."/>
            <person name="Castanera R."/>
            <person name="Culley D.E."/>
            <person name="Daum C."/>
            <person name="Ezra D."/>
            <person name="Gonzalez J.B."/>
            <person name="Henrissat B."/>
            <person name="Kuo A."/>
            <person name="Liang C."/>
            <person name="Lipzen A."/>
            <person name="Lutzoni F."/>
            <person name="Magnuson J."/>
            <person name="Mondo S."/>
            <person name="Nolan M."/>
            <person name="Ohm R."/>
            <person name="Pangilinan J."/>
            <person name="Park H.-J."/>
            <person name="Ramirez L."/>
            <person name="Alfaro M."/>
            <person name="Sun H."/>
            <person name="Tritt A."/>
            <person name="Yoshinaga Y."/>
            <person name="Zwiers L.-H."/>
            <person name="Turgeon B.G."/>
            <person name="Goodwin S.B."/>
            <person name="Spatafora J.W."/>
            <person name="Crous P.W."/>
            <person name="Grigoriev I.V."/>
        </authorList>
    </citation>
    <scope>NUCLEOTIDE SEQUENCE</scope>
    <source>
        <strain evidence="9">CBS 342.82</strain>
    </source>
</reference>
<dbReference type="InterPro" id="IPR039794">
    <property type="entry name" value="Gtb1-like"/>
</dbReference>
<dbReference type="InterPro" id="IPR028146">
    <property type="entry name" value="PRKCSH_N"/>
</dbReference>
<accession>A0A6J3M222</accession>
<feature type="signal peptide" evidence="6">
    <location>
        <begin position="1"/>
        <end position="19"/>
    </location>
</feature>
<proteinExistence type="predicted"/>
<feature type="domain" description="MRH" evidence="7">
    <location>
        <begin position="439"/>
        <end position="553"/>
    </location>
</feature>
<dbReference type="Pfam" id="PF13015">
    <property type="entry name" value="PRKCSH_1"/>
    <property type="match status" value="1"/>
</dbReference>
<dbReference type="GO" id="GO:0017177">
    <property type="term" value="C:glucosidase II complex"/>
    <property type="evidence" value="ECO:0007669"/>
    <property type="project" value="TreeGrafter"/>
</dbReference>
<sequence length="570" mass="62504">MRSAALVFASLQYVAVASAASVPRGVGPEFAKFYESASTFKCISNPTIEIPFARVNDDYCDCPDGSDEPGTAACAHLSPLSPHTLVDTPVNGPSASAALPGFFCQNKGHLPSYVPFANVNDGVCDYDLCCDGSEEWENIGGVKCKDRCDEIGKEWRKKDAARAKSASNAAKKRAELVKEAARLKQTAREQVELVNTQIEAGQVKLTQLERELEEIRRNEAGKVVKAGKTSGKLGILIAMAQRRTQELRSALLVELAQKSINKARLEKLEAIMTTFKEEYNPNFNDEGVKRAVRAWEEYVASGSADIPSAHPRDIESIVKDDKENGVDWDSYEASEETVQPDETDARMLYVLSNYLPPSLRSWLDDKIRELKAMLVANGILADTGSASGDNNESKKVTEARQRVEVAQKDLENHRKSLQESQDDLAADFGPDDIFRALKGTCIESDSGEYTYEHCFLERTTQKSKKGGGHTDMGRYVRMERITVDEDVGSDGKGLGKGERIALKYENGQHCWNGPLRSTTAVLACSEQNEIWKIVEEEKCVYRMEVGTPAVCGIEAGANPATAAAGGHDEL</sequence>
<keyword evidence="3" id="KW-0256">Endoplasmic reticulum</keyword>
<evidence type="ECO:0000313" key="8">
    <source>
        <dbReference type="Proteomes" id="UP000504637"/>
    </source>
</evidence>
<keyword evidence="2 6" id="KW-0732">Signal</keyword>
<name>A0A6J3M222_9PEZI</name>